<dbReference type="EMBL" id="JACBPP010000002">
    <property type="protein sequence ID" value="KAF8004062.1"/>
    <property type="molecule type" value="Genomic_DNA"/>
</dbReference>
<organism evidence="2 3">
    <name type="scientific">Metschnikowia pulcherrima</name>
    <dbReference type="NCBI Taxonomy" id="27326"/>
    <lineage>
        <taxon>Eukaryota</taxon>
        <taxon>Fungi</taxon>
        <taxon>Dikarya</taxon>
        <taxon>Ascomycota</taxon>
        <taxon>Saccharomycotina</taxon>
        <taxon>Pichiomycetes</taxon>
        <taxon>Metschnikowiaceae</taxon>
        <taxon>Metschnikowia</taxon>
    </lineage>
</organism>
<evidence type="ECO:0000313" key="3">
    <source>
        <dbReference type="Proteomes" id="UP000649328"/>
    </source>
</evidence>
<keyword evidence="1" id="KW-0812">Transmembrane</keyword>
<protein>
    <submittedName>
        <fullName evidence="2">Uncharacterized protein</fullName>
    </submittedName>
</protein>
<dbReference type="Pfam" id="PF06687">
    <property type="entry name" value="SUR7"/>
    <property type="match status" value="1"/>
</dbReference>
<dbReference type="GO" id="GO:0005886">
    <property type="term" value="C:plasma membrane"/>
    <property type="evidence" value="ECO:0007669"/>
    <property type="project" value="InterPro"/>
</dbReference>
<keyword evidence="3" id="KW-1185">Reference proteome</keyword>
<dbReference type="PANTHER" id="PTHR36414">
    <property type="entry name" value="PROTEIN SUR7"/>
    <property type="match status" value="1"/>
</dbReference>
<evidence type="ECO:0000256" key="1">
    <source>
        <dbReference type="SAM" id="Phobius"/>
    </source>
</evidence>
<keyword evidence="1" id="KW-0472">Membrane</keyword>
<evidence type="ECO:0000313" key="2">
    <source>
        <dbReference type="EMBL" id="KAF8004062.1"/>
    </source>
</evidence>
<feature type="transmembrane region" description="Helical" evidence="1">
    <location>
        <begin position="135"/>
        <end position="155"/>
    </location>
</feature>
<comment type="caution">
    <text evidence="2">The sequence shown here is derived from an EMBL/GenBank/DDBJ whole genome shotgun (WGS) entry which is preliminary data.</text>
</comment>
<dbReference type="AlphaFoldDB" id="A0A8H7LGI4"/>
<dbReference type="GO" id="GO:0030866">
    <property type="term" value="P:cortical actin cytoskeleton organization"/>
    <property type="evidence" value="ECO:0007669"/>
    <property type="project" value="TreeGrafter"/>
</dbReference>
<feature type="transmembrane region" description="Helical" evidence="1">
    <location>
        <begin position="175"/>
        <end position="197"/>
    </location>
</feature>
<dbReference type="Proteomes" id="UP000649328">
    <property type="component" value="Unassembled WGS sequence"/>
</dbReference>
<dbReference type="GO" id="GO:0031505">
    <property type="term" value="P:fungal-type cell wall organization"/>
    <property type="evidence" value="ECO:0007669"/>
    <property type="project" value="TreeGrafter"/>
</dbReference>
<keyword evidence="1" id="KW-1133">Transmembrane helix</keyword>
<reference evidence="2" key="1">
    <citation type="submission" date="2020-10" db="EMBL/GenBank/DDBJ databases">
        <title>The Whole-Genome Sequence of Metschnikowia persimmonesis, a Novel Endophytic Yeast Species Isolated from Medicinal Plant Diospyros kaki Thumb.</title>
        <authorList>
            <person name="Rahmat E."/>
            <person name="Kang Y."/>
        </authorList>
    </citation>
    <scope>NUCLEOTIDE SEQUENCE</scope>
    <source>
        <strain evidence="2">KIOM G15050</strain>
    </source>
</reference>
<dbReference type="OrthoDB" id="4084208at2759"/>
<dbReference type="InterPro" id="IPR009571">
    <property type="entry name" value="SUR7/Rim9-like_fungi"/>
</dbReference>
<dbReference type="GO" id="GO:0006897">
    <property type="term" value="P:endocytosis"/>
    <property type="evidence" value="ECO:0007669"/>
    <property type="project" value="TreeGrafter"/>
</dbReference>
<feature type="transmembrane region" description="Helical" evidence="1">
    <location>
        <begin position="99"/>
        <end position="123"/>
    </location>
</feature>
<dbReference type="PANTHER" id="PTHR36414:SF1">
    <property type="entry name" value="PROTEIN SUR7"/>
    <property type="match status" value="1"/>
</dbReference>
<gene>
    <name evidence="2" type="ORF">HF325_001510</name>
</gene>
<name>A0A8H7LGI4_9ASCO</name>
<dbReference type="GO" id="GO:0005938">
    <property type="term" value="C:cell cortex"/>
    <property type="evidence" value="ECO:0007669"/>
    <property type="project" value="TreeGrafter"/>
</dbReference>
<dbReference type="GO" id="GO:0045121">
    <property type="term" value="C:membrane raft"/>
    <property type="evidence" value="ECO:0007669"/>
    <property type="project" value="TreeGrafter"/>
</dbReference>
<sequence length="226" mass="25451">MFAVRCVVTFFLSTIAFVFLLLANLSGAKAPFVRNLYFSKIEDQYGQYIWTMYNFCSFSGKELTGTGTCSATKAAYPYEPYKWGSGFSRYNVYKNGSKAAYALILVALLLTILANVANLAAFLKRSSKFFSVYKYTTLAALSLIFIGAVINTGLHKNGTKRIVKDGVYTAHMGKTMIAFIWLPVILQLASVLVSFFWRVKQSSRDVLDDKEHYDENPFESSERRAL</sequence>
<dbReference type="GO" id="GO:0032185">
    <property type="term" value="P:septin cytoskeleton organization"/>
    <property type="evidence" value="ECO:0007669"/>
    <property type="project" value="TreeGrafter"/>
</dbReference>
<proteinExistence type="predicted"/>
<accession>A0A8H7LGI4</accession>